<dbReference type="GeneID" id="20314245"/>
<dbReference type="CTD" id="20314244"/>
<dbReference type="CTD" id="20314245"/>
<dbReference type="RefSeq" id="XP_009161977.1">
    <property type="nucleotide sequence ID" value="XM_009163713.1"/>
</dbReference>
<sequence>VRDIAVCFHRGNYSQGCWKPVDSPRRFRLSWGSSAVRPVRPGVLTIRYDHARCWHGHHCSAEYFQACEQPRVEVPCGIRPKTTRRMLCFDASRQTRTFLGPL</sequence>
<keyword evidence="3" id="KW-1185">Reference proteome</keyword>
<dbReference type="KEGG" id="ovi:T265_00056"/>
<dbReference type="EMBL" id="KL596619">
    <property type="protein sequence ID" value="KER34192.1"/>
    <property type="molecule type" value="Genomic_DNA"/>
</dbReference>
<evidence type="ECO:0000313" key="3">
    <source>
        <dbReference type="Proteomes" id="UP000054324"/>
    </source>
</evidence>
<organism evidence="1 3">
    <name type="scientific">Opisthorchis viverrini</name>
    <name type="common">Southeast Asian liver fluke</name>
    <dbReference type="NCBI Taxonomy" id="6198"/>
    <lineage>
        <taxon>Eukaryota</taxon>
        <taxon>Metazoa</taxon>
        <taxon>Spiralia</taxon>
        <taxon>Lophotrochozoa</taxon>
        <taxon>Platyhelminthes</taxon>
        <taxon>Trematoda</taxon>
        <taxon>Digenea</taxon>
        <taxon>Opisthorchiida</taxon>
        <taxon>Opisthorchiata</taxon>
        <taxon>Opisthorchiidae</taxon>
        <taxon>Opisthorchis</taxon>
    </lineage>
</organism>
<dbReference type="EMBL" id="KL596619">
    <property type="protein sequence ID" value="KER34193.1"/>
    <property type="molecule type" value="Genomic_DNA"/>
</dbReference>
<feature type="non-terminal residue" evidence="1">
    <location>
        <position position="102"/>
    </location>
</feature>
<dbReference type="RefSeq" id="XP_009161978.1">
    <property type="nucleotide sequence ID" value="XM_009163714.1"/>
</dbReference>
<name>A0A075A768_OPIVI</name>
<protein>
    <submittedName>
        <fullName evidence="1">Uncharacterized protein</fullName>
    </submittedName>
</protein>
<dbReference type="GeneID" id="20314244"/>
<proteinExistence type="predicted"/>
<dbReference type="AlphaFoldDB" id="A0A075A768"/>
<evidence type="ECO:0000313" key="1">
    <source>
        <dbReference type="EMBL" id="KER34192.1"/>
    </source>
</evidence>
<evidence type="ECO:0000313" key="2">
    <source>
        <dbReference type="EMBL" id="KER34193.1"/>
    </source>
</evidence>
<feature type="non-terminal residue" evidence="1">
    <location>
        <position position="1"/>
    </location>
</feature>
<dbReference type="KEGG" id="ovi:T265_00057"/>
<accession>A0A075A768</accession>
<reference evidence="1 3" key="1">
    <citation type="submission" date="2013-11" db="EMBL/GenBank/DDBJ databases">
        <title>Opisthorchis viverrini - life in the bile duct.</title>
        <authorList>
            <person name="Young N.D."/>
            <person name="Nagarajan N."/>
            <person name="Lin S.J."/>
            <person name="Korhonen P.K."/>
            <person name="Jex A.R."/>
            <person name="Hall R.S."/>
            <person name="Safavi-Hemami H."/>
            <person name="Kaewkong W."/>
            <person name="Bertrand D."/>
            <person name="Gao S."/>
            <person name="Seet Q."/>
            <person name="Wongkham S."/>
            <person name="Teh B.T."/>
            <person name="Wongkham C."/>
            <person name="Intapan P.M."/>
            <person name="Maleewong W."/>
            <person name="Yang X."/>
            <person name="Hu M."/>
            <person name="Wang Z."/>
            <person name="Hofmann A."/>
            <person name="Sternberg P.W."/>
            <person name="Tan P."/>
            <person name="Wang J."/>
            <person name="Gasser R.B."/>
        </authorList>
    </citation>
    <scope>NUCLEOTIDE SEQUENCE [LARGE SCALE GENOMIC DNA]</scope>
</reference>
<dbReference type="Proteomes" id="UP000054324">
    <property type="component" value="Unassembled WGS sequence"/>
</dbReference>
<gene>
    <name evidence="1" type="ORF">T265_00056</name>
    <name evidence="2" type="ORF">T265_00057</name>
</gene>